<proteinExistence type="predicted"/>
<accession>A0A021VW03</accession>
<protein>
    <submittedName>
        <fullName evidence="1">Uncharacterized protein</fullName>
    </submittedName>
</protein>
<keyword evidence="2" id="KW-1185">Reference proteome</keyword>
<evidence type="ECO:0000313" key="1">
    <source>
        <dbReference type="EMBL" id="EYR65308.1"/>
    </source>
</evidence>
<comment type="caution">
    <text evidence="1">The sequence shown here is derived from an EMBL/GenBank/DDBJ whole genome shotgun (WGS) entry which is preliminary data.</text>
</comment>
<dbReference type="Proteomes" id="UP000019753">
    <property type="component" value="Unassembled WGS sequence"/>
</dbReference>
<sequence>MTPTTYPDLINRATRLVEDGRPSATIRLDDRESALALVLDSHAVLSALEAHIWALISPGRASGVRSAAHPDTVEAAALQLAAAISETIGVERPHPSLLAGSESAWTEAARTLRAATDLVHLHHDTIGAPRSPVAHILESPEARDAALSRVAALALTTASVEDAQALRIGQAGVHWGSVAKWLTGLHHVVVPAEQLARVTESERPHPLPDVGLITARVRTDDVLAELTDRLARVRQRAWELVNSPGRSVAALRDLATIGVAVHAHAAAFHAGPGGPAGTLIARGRNWQALGSRLAILVSPALRDDVVHADLAGLARLLPTVAPLSGVGRAHLPDPALRRTGAALGGAIAIMTEVADHNARTFAKITRTSTVYAPARSLTGEEITDQPELVRARLEGRLAPASTRQLEEVGHLYQSLRSHPSPRLTPRPALGRDTLDRASDVTAVGLQVDA</sequence>
<reference evidence="1 2" key="1">
    <citation type="submission" date="2014-01" db="EMBL/GenBank/DDBJ databases">
        <title>Actinotalea ferrariae CF5-4.</title>
        <authorList>
            <person name="Chen F."/>
            <person name="Li Y."/>
            <person name="Wang G."/>
        </authorList>
    </citation>
    <scope>NUCLEOTIDE SEQUENCE [LARGE SCALE GENOMIC DNA]</scope>
    <source>
        <strain evidence="1 2">CF5-4</strain>
    </source>
</reference>
<dbReference type="EMBL" id="AXCW01000001">
    <property type="protein sequence ID" value="EYR65308.1"/>
    <property type="molecule type" value="Genomic_DNA"/>
</dbReference>
<organism evidence="1 2">
    <name type="scientific">Actinotalea ferrariae CF5-4</name>
    <dbReference type="NCBI Taxonomy" id="948458"/>
    <lineage>
        <taxon>Bacteria</taxon>
        <taxon>Bacillati</taxon>
        <taxon>Actinomycetota</taxon>
        <taxon>Actinomycetes</taxon>
        <taxon>Micrococcales</taxon>
        <taxon>Cellulomonadaceae</taxon>
        <taxon>Actinotalea</taxon>
    </lineage>
</organism>
<evidence type="ECO:0000313" key="2">
    <source>
        <dbReference type="Proteomes" id="UP000019753"/>
    </source>
</evidence>
<dbReference type="AlphaFoldDB" id="A0A021VW03"/>
<dbReference type="RefSeq" id="WP_034220952.1">
    <property type="nucleotide sequence ID" value="NZ_AXCW01000001.1"/>
</dbReference>
<dbReference type="OrthoDB" id="4816185at2"/>
<gene>
    <name evidence="1" type="ORF">N866_00035</name>
</gene>
<name>A0A021VW03_9CELL</name>